<evidence type="ECO:0000259" key="3">
    <source>
        <dbReference type="Pfam" id="PF20434"/>
    </source>
</evidence>
<feature type="domain" description="SGNH hydrolase-type esterase" evidence="2">
    <location>
        <begin position="344"/>
        <end position="497"/>
    </location>
</feature>
<dbReference type="Gene3D" id="3.40.50.1110">
    <property type="entry name" value="SGNH hydrolase"/>
    <property type="match status" value="1"/>
</dbReference>
<keyword evidence="5" id="KW-1185">Reference proteome</keyword>
<proteinExistence type="predicted"/>
<name>A0A7J5TTY7_9BACT</name>
<evidence type="ECO:0000313" key="4">
    <source>
        <dbReference type="EMBL" id="KAB7727364.1"/>
    </source>
</evidence>
<reference evidence="4 5" key="1">
    <citation type="submission" date="2019-10" db="EMBL/GenBank/DDBJ databases">
        <title>Rudanella paleaurantiibacter sp. nov., isolated from sludge.</title>
        <authorList>
            <person name="Xu S.Q."/>
        </authorList>
    </citation>
    <scope>NUCLEOTIDE SEQUENCE [LARGE SCALE GENOMIC DNA]</scope>
    <source>
        <strain evidence="4 5">HX-22-17</strain>
    </source>
</reference>
<dbReference type="SUPFAM" id="SSF52266">
    <property type="entry name" value="SGNH hydrolase"/>
    <property type="match status" value="1"/>
</dbReference>
<dbReference type="EMBL" id="WELI01000011">
    <property type="protein sequence ID" value="KAB7727364.1"/>
    <property type="molecule type" value="Genomic_DNA"/>
</dbReference>
<accession>A0A7J5TTY7</accession>
<dbReference type="InterPro" id="IPR013830">
    <property type="entry name" value="SGNH_hydro"/>
</dbReference>
<dbReference type="GO" id="GO:0016788">
    <property type="term" value="F:hydrolase activity, acting on ester bonds"/>
    <property type="evidence" value="ECO:0007669"/>
    <property type="project" value="UniProtKB-ARBA"/>
</dbReference>
<evidence type="ECO:0000256" key="1">
    <source>
        <dbReference type="ARBA" id="ARBA00022801"/>
    </source>
</evidence>
<organism evidence="4 5">
    <name type="scientific">Rudanella paleaurantiibacter</name>
    <dbReference type="NCBI Taxonomy" id="2614655"/>
    <lineage>
        <taxon>Bacteria</taxon>
        <taxon>Pseudomonadati</taxon>
        <taxon>Bacteroidota</taxon>
        <taxon>Cytophagia</taxon>
        <taxon>Cytophagales</taxon>
        <taxon>Cytophagaceae</taxon>
        <taxon>Rudanella</taxon>
    </lineage>
</organism>
<sequence>MNRCFLFISLLCIGLSVQGQTPTRYRQEIFARYDTLNNLVYGEAVNLKNNRETLRLDVFSPPTTDTARRRPLLIFIHGGGFQNNDKVGVFSTLVCGTLAKRGYVASSINYRMGLAPSKSDTTYFEALYRAVQDTKAAVRYFRKNADRFGIDPDQIFLMGSSAGSKTAMHTAYLDPHEVPNWLDTRRLGTLEGDSGNPGFSSKVRGVVNCWGAMIDYRWMNRGDAPLFNVHGMTDATVAYDSSFSYHGFRHGSTILYNRALALGIPTGLQLFEKTGHTLDNDRTKQQKAVEEISRWLFTQLKQNEPKNGPEVFKWAKEIGQLSHLDSTTIDPPGAVLVSGSSYIRRWSTIARDLAPFQIIHRGYGGAKLNDFAYYIRTLVGTHRPRAALFYVGNDIVGSPTDKTPLQVLNLVKNVTEQVRALRPGLPIFWVQISPNERRWAVWDQISAASELVRQYCAQTPGLHYIEAGNTFLGTDGKPIPALFDADKLHPNEAGYQRWAIPIRAELERTLGK</sequence>
<dbReference type="InterPro" id="IPR049492">
    <property type="entry name" value="BD-FAE-like_dom"/>
</dbReference>
<evidence type="ECO:0000259" key="2">
    <source>
        <dbReference type="Pfam" id="PF13472"/>
    </source>
</evidence>
<dbReference type="InterPro" id="IPR036514">
    <property type="entry name" value="SGNH_hydro_sf"/>
</dbReference>
<gene>
    <name evidence="4" type="ORF">F5984_22330</name>
</gene>
<dbReference type="Pfam" id="PF13472">
    <property type="entry name" value="Lipase_GDSL_2"/>
    <property type="match status" value="1"/>
</dbReference>
<dbReference type="InterPro" id="IPR050300">
    <property type="entry name" value="GDXG_lipolytic_enzyme"/>
</dbReference>
<protein>
    <submittedName>
        <fullName evidence="4">Carboxylesterase family protein</fullName>
    </submittedName>
</protein>
<dbReference type="InterPro" id="IPR029058">
    <property type="entry name" value="AB_hydrolase_fold"/>
</dbReference>
<keyword evidence="1" id="KW-0378">Hydrolase</keyword>
<comment type="caution">
    <text evidence="4">The sequence shown here is derived from an EMBL/GenBank/DDBJ whole genome shotgun (WGS) entry which is preliminary data.</text>
</comment>
<dbReference type="PANTHER" id="PTHR48081">
    <property type="entry name" value="AB HYDROLASE SUPERFAMILY PROTEIN C4A8.06C"/>
    <property type="match status" value="1"/>
</dbReference>
<dbReference type="SUPFAM" id="SSF53474">
    <property type="entry name" value="alpha/beta-Hydrolases"/>
    <property type="match status" value="1"/>
</dbReference>
<dbReference type="Proteomes" id="UP000488299">
    <property type="component" value="Unassembled WGS sequence"/>
</dbReference>
<dbReference type="AlphaFoldDB" id="A0A7J5TTY7"/>
<dbReference type="Pfam" id="PF20434">
    <property type="entry name" value="BD-FAE"/>
    <property type="match status" value="1"/>
</dbReference>
<feature type="domain" description="BD-FAE-like" evidence="3">
    <location>
        <begin position="56"/>
        <end position="182"/>
    </location>
</feature>
<evidence type="ECO:0000313" key="5">
    <source>
        <dbReference type="Proteomes" id="UP000488299"/>
    </source>
</evidence>
<dbReference type="Gene3D" id="3.40.50.1820">
    <property type="entry name" value="alpha/beta hydrolase"/>
    <property type="match status" value="1"/>
</dbReference>
<dbReference type="RefSeq" id="WP_152126440.1">
    <property type="nucleotide sequence ID" value="NZ_WELI01000011.1"/>
</dbReference>